<dbReference type="InterPro" id="IPR036770">
    <property type="entry name" value="Ankyrin_rpt-contain_sf"/>
</dbReference>
<feature type="repeat" description="ANK" evidence="3">
    <location>
        <begin position="175"/>
        <end position="207"/>
    </location>
</feature>
<accession>A0ABQ6N194</accession>
<dbReference type="PRINTS" id="PR01415">
    <property type="entry name" value="ANKYRIN"/>
</dbReference>
<dbReference type="InterPro" id="IPR002110">
    <property type="entry name" value="Ankyrin_rpt"/>
</dbReference>
<protein>
    <recommendedName>
        <fullName evidence="6">Calmodulin</fullName>
    </recommendedName>
</protein>
<feature type="repeat" description="ANK" evidence="3">
    <location>
        <begin position="141"/>
        <end position="166"/>
    </location>
</feature>
<evidence type="ECO:0008006" key="6">
    <source>
        <dbReference type="Google" id="ProtNLM"/>
    </source>
</evidence>
<evidence type="ECO:0000313" key="5">
    <source>
        <dbReference type="Proteomes" id="UP001165060"/>
    </source>
</evidence>
<feature type="non-terminal residue" evidence="4">
    <location>
        <position position="218"/>
    </location>
</feature>
<organism evidence="4 5">
    <name type="scientific">Tetraparma gracilis</name>
    <dbReference type="NCBI Taxonomy" id="2962635"/>
    <lineage>
        <taxon>Eukaryota</taxon>
        <taxon>Sar</taxon>
        <taxon>Stramenopiles</taxon>
        <taxon>Ochrophyta</taxon>
        <taxon>Bolidophyceae</taxon>
        <taxon>Parmales</taxon>
        <taxon>Triparmaceae</taxon>
        <taxon>Tetraparma</taxon>
    </lineage>
</organism>
<reference evidence="4 5" key="1">
    <citation type="journal article" date="2023" name="Commun. Biol.">
        <title>Genome analysis of Parmales, the sister group of diatoms, reveals the evolutionary specialization of diatoms from phago-mixotrophs to photoautotrophs.</title>
        <authorList>
            <person name="Ban H."/>
            <person name="Sato S."/>
            <person name="Yoshikawa S."/>
            <person name="Yamada K."/>
            <person name="Nakamura Y."/>
            <person name="Ichinomiya M."/>
            <person name="Sato N."/>
            <person name="Blanc-Mathieu R."/>
            <person name="Endo H."/>
            <person name="Kuwata A."/>
            <person name="Ogata H."/>
        </authorList>
    </citation>
    <scope>NUCLEOTIDE SEQUENCE [LARGE SCALE GENOMIC DNA]</scope>
</reference>
<sequence length="218" mass="23185">MDMSAAQSAFDSLDASSTSLIEVSSLPSLLSALNVPLATPLPELEAELDRDGNGLVPRSHFLSWYKLTMSPPSPSSASASGASLTGSELLNYVTEMSKSASAVAASDIHSACWNGDLDLVERYCEIDPTAAHSRDDSEFGCGYRPLHYAAYSGHLEVCKFLLENPAVDMDCATATGCTALFLAAQQKRREVADYLLRQGADASKAEDGMGYTAMDVAR</sequence>
<gene>
    <name evidence="4" type="ORF">TeGR_g7675</name>
</gene>
<comment type="caution">
    <text evidence="4">The sequence shown here is derived from an EMBL/GenBank/DDBJ whole genome shotgun (WGS) entry which is preliminary data.</text>
</comment>
<name>A0ABQ6N194_9STRA</name>
<dbReference type="EMBL" id="BRYB01000814">
    <property type="protein sequence ID" value="GMI38283.1"/>
    <property type="molecule type" value="Genomic_DNA"/>
</dbReference>
<dbReference type="Gene3D" id="1.25.40.20">
    <property type="entry name" value="Ankyrin repeat-containing domain"/>
    <property type="match status" value="1"/>
</dbReference>
<dbReference type="Pfam" id="PF12796">
    <property type="entry name" value="Ank_2"/>
    <property type="match status" value="1"/>
</dbReference>
<dbReference type="PANTHER" id="PTHR24198">
    <property type="entry name" value="ANKYRIN REPEAT AND PROTEIN KINASE DOMAIN-CONTAINING PROTEIN"/>
    <property type="match status" value="1"/>
</dbReference>
<dbReference type="PANTHER" id="PTHR24198:SF165">
    <property type="entry name" value="ANKYRIN REPEAT-CONTAINING PROTEIN-RELATED"/>
    <property type="match status" value="1"/>
</dbReference>
<proteinExistence type="predicted"/>
<evidence type="ECO:0000256" key="3">
    <source>
        <dbReference type="PROSITE-ProRule" id="PRU00023"/>
    </source>
</evidence>
<dbReference type="SUPFAM" id="SSF48403">
    <property type="entry name" value="Ankyrin repeat"/>
    <property type="match status" value="1"/>
</dbReference>
<evidence type="ECO:0000256" key="1">
    <source>
        <dbReference type="ARBA" id="ARBA00022737"/>
    </source>
</evidence>
<dbReference type="PROSITE" id="PS50297">
    <property type="entry name" value="ANK_REP_REGION"/>
    <property type="match status" value="2"/>
</dbReference>
<dbReference type="SMART" id="SM00248">
    <property type="entry name" value="ANK"/>
    <property type="match status" value="2"/>
</dbReference>
<keyword evidence="1" id="KW-0677">Repeat</keyword>
<evidence type="ECO:0000256" key="2">
    <source>
        <dbReference type="ARBA" id="ARBA00023043"/>
    </source>
</evidence>
<dbReference type="PROSITE" id="PS50088">
    <property type="entry name" value="ANK_REPEAT"/>
    <property type="match status" value="2"/>
</dbReference>
<keyword evidence="2 3" id="KW-0040">ANK repeat</keyword>
<keyword evidence="5" id="KW-1185">Reference proteome</keyword>
<dbReference type="Proteomes" id="UP001165060">
    <property type="component" value="Unassembled WGS sequence"/>
</dbReference>
<evidence type="ECO:0000313" key="4">
    <source>
        <dbReference type="EMBL" id="GMI38283.1"/>
    </source>
</evidence>